<keyword evidence="1" id="KW-0732">Signal</keyword>
<dbReference type="GO" id="GO:0016787">
    <property type="term" value="F:hydrolase activity"/>
    <property type="evidence" value="ECO:0007669"/>
    <property type="project" value="UniProtKB-KW"/>
</dbReference>
<organism evidence="5 6">
    <name type="scientific">Neocallimastix californiae</name>
    <dbReference type="NCBI Taxonomy" id="1754190"/>
    <lineage>
        <taxon>Eukaryota</taxon>
        <taxon>Fungi</taxon>
        <taxon>Fungi incertae sedis</taxon>
        <taxon>Chytridiomycota</taxon>
        <taxon>Chytridiomycota incertae sedis</taxon>
        <taxon>Neocallimastigomycetes</taxon>
        <taxon>Neocallimastigales</taxon>
        <taxon>Neocallimastigaceae</taxon>
        <taxon>Neocallimastix</taxon>
    </lineage>
</organism>
<evidence type="ECO:0000256" key="2">
    <source>
        <dbReference type="ARBA" id="ARBA00022737"/>
    </source>
</evidence>
<gene>
    <name evidence="5" type="ORF">LY90DRAFT_360844</name>
</gene>
<dbReference type="Pfam" id="PF02013">
    <property type="entry name" value="CBM_10"/>
    <property type="match status" value="2"/>
</dbReference>
<evidence type="ECO:0000259" key="4">
    <source>
        <dbReference type="PROSITE" id="PS51763"/>
    </source>
</evidence>
<evidence type="ECO:0000256" key="3">
    <source>
        <dbReference type="ARBA" id="ARBA00022801"/>
    </source>
</evidence>
<dbReference type="EMBL" id="MCOG01000077">
    <property type="protein sequence ID" value="ORY55560.1"/>
    <property type="molecule type" value="Genomic_DNA"/>
</dbReference>
<keyword evidence="2" id="KW-0677">Repeat</keyword>
<feature type="non-terminal residue" evidence="5">
    <location>
        <position position="72"/>
    </location>
</feature>
<evidence type="ECO:0000313" key="5">
    <source>
        <dbReference type="EMBL" id="ORY55560.1"/>
    </source>
</evidence>
<sequence>GYKCCFNQNAKVEKVDKYGKWAKKNGEWCGIGYERCTFEVLGYYCCSSVNPKVVKEDSYGKWGEEDGELCGI</sequence>
<feature type="domain" description="CBM10" evidence="4">
    <location>
        <begin position="1"/>
        <end position="32"/>
    </location>
</feature>
<dbReference type="InterPro" id="IPR002883">
    <property type="entry name" value="CBM10/Dockerin_dom"/>
</dbReference>
<dbReference type="SUPFAM" id="SSF64571">
    <property type="entry name" value="Cellulose docking domain, dockering"/>
    <property type="match status" value="2"/>
</dbReference>
<dbReference type="AlphaFoldDB" id="A0A1Y2D8H2"/>
<accession>A0A1Y2D8H2</accession>
<dbReference type="PROSITE" id="PS51763">
    <property type="entry name" value="CBM10"/>
    <property type="match status" value="2"/>
</dbReference>
<reference evidence="5 6" key="1">
    <citation type="submission" date="2016-08" db="EMBL/GenBank/DDBJ databases">
        <title>A Parts List for Fungal Cellulosomes Revealed by Comparative Genomics.</title>
        <authorList>
            <consortium name="DOE Joint Genome Institute"/>
            <person name="Haitjema C.H."/>
            <person name="Gilmore S.P."/>
            <person name="Henske J.K."/>
            <person name="Solomon K.V."/>
            <person name="De Groot R."/>
            <person name="Kuo A."/>
            <person name="Mondo S.J."/>
            <person name="Salamov A.A."/>
            <person name="Labutti K."/>
            <person name="Zhao Z."/>
            <person name="Chiniquy J."/>
            <person name="Barry K."/>
            <person name="Brewer H.M."/>
            <person name="Purvine S.O."/>
            <person name="Wright A.T."/>
            <person name="Boxma B."/>
            <person name="Van Alen T."/>
            <person name="Hackstein J.H."/>
            <person name="Baker S.E."/>
            <person name="Grigoriev I.V."/>
            <person name="O'Malley M.A."/>
        </authorList>
    </citation>
    <scope>NUCLEOTIDE SEQUENCE [LARGE SCALE GENOMIC DNA]</scope>
    <source>
        <strain evidence="5 6">G1</strain>
    </source>
</reference>
<evidence type="ECO:0000313" key="6">
    <source>
        <dbReference type="Proteomes" id="UP000193920"/>
    </source>
</evidence>
<evidence type="ECO:0000256" key="1">
    <source>
        <dbReference type="ARBA" id="ARBA00022729"/>
    </source>
</evidence>
<keyword evidence="3" id="KW-0378">Hydrolase</keyword>
<dbReference type="OrthoDB" id="2163773at2759"/>
<dbReference type="InterPro" id="IPR009034">
    <property type="entry name" value="Dockerin_dom_fun_sf"/>
</dbReference>
<feature type="domain" description="CBM10" evidence="4">
    <location>
        <begin position="35"/>
        <end position="72"/>
    </location>
</feature>
<keyword evidence="6" id="KW-1185">Reference proteome</keyword>
<feature type="non-terminal residue" evidence="5">
    <location>
        <position position="1"/>
    </location>
</feature>
<dbReference type="Proteomes" id="UP000193920">
    <property type="component" value="Unassembled WGS sequence"/>
</dbReference>
<comment type="caution">
    <text evidence="5">The sequence shown here is derived from an EMBL/GenBank/DDBJ whole genome shotgun (WGS) entry which is preliminary data.</text>
</comment>
<name>A0A1Y2D8H2_9FUNG</name>
<proteinExistence type="predicted"/>
<protein>
    <recommendedName>
        <fullName evidence="4">CBM10 domain-containing protein</fullName>
    </recommendedName>
</protein>
<dbReference type="Gene3D" id="3.90.1220.10">
    <property type="entry name" value="Cellulose docking domain, dockering"/>
    <property type="match status" value="2"/>
</dbReference>